<comment type="caution">
    <text evidence="5">The sequence shown here is derived from an EMBL/GenBank/DDBJ whole genome shotgun (WGS) entry which is preliminary data.</text>
</comment>
<evidence type="ECO:0000313" key="5">
    <source>
        <dbReference type="EMBL" id="NEZ56180.1"/>
    </source>
</evidence>
<evidence type="ECO:0000256" key="2">
    <source>
        <dbReference type="ARBA" id="ARBA00022840"/>
    </source>
</evidence>
<dbReference type="InterPro" id="IPR011009">
    <property type="entry name" value="Kinase-like_dom_sf"/>
</dbReference>
<dbReference type="Pfam" id="PF00069">
    <property type="entry name" value="Pkinase"/>
    <property type="match status" value="1"/>
</dbReference>
<protein>
    <recommendedName>
        <fullName evidence="4">Protein kinase domain-containing protein</fullName>
    </recommendedName>
</protein>
<keyword evidence="3" id="KW-0812">Transmembrane</keyword>
<dbReference type="PANTHER" id="PTHR24363:SF7">
    <property type="entry name" value="SERINE_THREONINE-PROTEIN KINASE-LIKE PROTEIN E"/>
    <property type="match status" value="1"/>
</dbReference>
<evidence type="ECO:0000256" key="3">
    <source>
        <dbReference type="SAM" id="Phobius"/>
    </source>
</evidence>
<organism evidence="5 6">
    <name type="scientific">Adonisia turfae CCMR0081</name>
    <dbReference type="NCBI Taxonomy" id="2292702"/>
    <lineage>
        <taxon>Bacteria</taxon>
        <taxon>Bacillati</taxon>
        <taxon>Cyanobacteriota</taxon>
        <taxon>Adonisia</taxon>
        <taxon>Adonisia turfae</taxon>
    </lineage>
</organism>
<proteinExistence type="predicted"/>
<evidence type="ECO:0000256" key="1">
    <source>
        <dbReference type="ARBA" id="ARBA00022741"/>
    </source>
</evidence>
<dbReference type="InterPro" id="IPR000719">
    <property type="entry name" value="Prot_kinase_dom"/>
</dbReference>
<feature type="transmembrane region" description="Helical" evidence="3">
    <location>
        <begin position="192"/>
        <end position="214"/>
    </location>
</feature>
<dbReference type="PANTHER" id="PTHR24363">
    <property type="entry name" value="SERINE/THREONINE PROTEIN KINASE"/>
    <property type="match status" value="1"/>
</dbReference>
<keyword evidence="3" id="KW-0472">Membrane</keyword>
<dbReference type="PROSITE" id="PS50011">
    <property type="entry name" value="PROTEIN_KINASE_DOM"/>
    <property type="match status" value="1"/>
</dbReference>
<dbReference type="Proteomes" id="UP000481033">
    <property type="component" value="Unassembled WGS sequence"/>
</dbReference>
<dbReference type="EMBL" id="QXHD01000004">
    <property type="protein sequence ID" value="NEZ56180.1"/>
    <property type="molecule type" value="Genomic_DNA"/>
</dbReference>
<keyword evidence="1" id="KW-0547">Nucleotide-binding</keyword>
<dbReference type="SUPFAM" id="SSF56112">
    <property type="entry name" value="Protein kinase-like (PK-like)"/>
    <property type="match status" value="1"/>
</dbReference>
<evidence type="ECO:0000259" key="4">
    <source>
        <dbReference type="PROSITE" id="PS50011"/>
    </source>
</evidence>
<sequence length="312" mass="34895">MVDFGSVQVPFLNPSGTLTIVGTYGYMPPEQFGGRATPASDLYSLGATLIFLMTGCHPADLPQNNMRIQFESKAKHISSPIRQWLRWLIHPDVSQRPASATEALTGLQTVLEKGTLSALSERPFDQNRILVNQRDGTVDTVIRPYGFRRKQVGSWLNLLILGVIFSISSYVGTVAVWIVLSSIGFFGGLFGGFLWFFNTVVVSSIAGFTGIVLLPTPSRNRLLSQLHICLSDDNLIIYRETILLMRSRKVLFQTQREDILHLRLETTKNILEIHTNHRSYNLKCKTLGLTTRESQWLAQELSNNLGVSLIST</sequence>
<feature type="transmembrane region" description="Helical" evidence="3">
    <location>
        <begin position="155"/>
        <end position="180"/>
    </location>
</feature>
<dbReference type="GO" id="GO:0005524">
    <property type="term" value="F:ATP binding"/>
    <property type="evidence" value="ECO:0007669"/>
    <property type="project" value="UniProtKB-KW"/>
</dbReference>
<keyword evidence="6" id="KW-1185">Reference proteome</keyword>
<dbReference type="Gene3D" id="1.10.510.10">
    <property type="entry name" value="Transferase(Phosphotransferase) domain 1"/>
    <property type="match status" value="1"/>
</dbReference>
<evidence type="ECO:0000313" key="6">
    <source>
        <dbReference type="Proteomes" id="UP000481033"/>
    </source>
</evidence>
<dbReference type="RefSeq" id="WP_163698138.1">
    <property type="nucleotide sequence ID" value="NZ_QXHD01000004.1"/>
</dbReference>
<dbReference type="GO" id="GO:0004674">
    <property type="term" value="F:protein serine/threonine kinase activity"/>
    <property type="evidence" value="ECO:0007669"/>
    <property type="project" value="TreeGrafter"/>
</dbReference>
<keyword evidence="2" id="KW-0067">ATP-binding</keyword>
<dbReference type="AlphaFoldDB" id="A0A6M0RJY5"/>
<reference evidence="5 6" key="1">
    <citation type="journal article" date="2020" name="Microb. Ecol.">
        <title>Ecogenomics of the Marine Benthic Filamentous Cyanobacterium Adonisia.</title>
        <authorList>
            <person name="Walter J.M."/>
            <person name="Coutinho F.H."/>
            <person name="Leomil L."/>
            <person name="Hargreaves P.I."/>
            <person name="Campeao M.E."/>
            <person name="Vieira V.V."/>
            <person name="Silva B.S."/>
            <person name="Fistarol G.O."/>
            <person name="Salomon P.S."/>
            <person name="Sawabe T."/>
            <person name="Mino S."/>
            <person name="Hosokawa M."/>
            <person name="Miyashita H."/>
            <person name="Maruyama F."/>
            <person name="van Verk M.C."/>
            <person name="Dutilh B.E."/>
            <person name="Thompson C.C."/>
            <person name="Thompson F.L."/>
        </authorList>
    </citation>
    <scope>NUCLEOTIDE SEQUENCE [LARGE SCALE GENOMIC DNA]</scope>
    <source>
        <strain evidence="5 6">CCMR0081</strain>
    </source>
</reference>
<accession>A0A6M0RJY5</accession>
<feature type="domain" description="Protein kinase" evidence="4">
    <location>
        <begin position="1"/>
        <end position="111"/>
    </location>
</feature>
<name>A0A6M0RJY5_9CYAN</name>
<gene>
    <name evidence="5" type="ORF">DXZ20_10930</name>
</gene>
<keyword evidence="3" id="KW-1133">Transmembrane helix</keyword>